<dbReference type="PROSITE" id="PS50088">
    <property type="entry name" value="ANK_REPEAT"/>
    <property type="match status" value="1"/>
</dbReference>
<reference evidence="3" key="1">
    <citation type="submission" date="2018-11" db="EMBL/GenBank/DDBJ databases">
        <authorList>
            <person name="Alioto T."/>
            <person name="Alioto T."/>
        </authorList>
    </citation>
    <scope>NUCLEOTIDE SEQUENCE</scope>
</reference>
<comment type="caution">
    <text evidence="3">The sequence shown here is derived from an EMBL/GenBank/DDBJ whole genome shotgun (WGS) entry which is preliminary data.</text>
</comment>
<dbReference type="InterPro" id="IPR002110">
    <property type="entry name" value="Ankyrin_rpt"/>
</dbReference>
<gene>
    <name evidence="3" type="ORF">MGAL_10B031981</name>
</gene>
<evidence type="ECO:0000259" key="2">
    <source>
        <dbReference type="Pfam" id="PF20720"/>
    </source>
</evidence>
<dbReference type="OrthoDB" id="6121610at2759"/>
<dbReference type="AlphaFoldDB" id="A0A8B6HR55"/>
<proteinExistence type="predicted"/>
<feature type="domain" description="Novel STAND NTPase 3" evidence="2">
    <location>
        <begin position="13"/>
        <end position="101"/>
    </location>
</feature>
<sequence>MLKTWKDNDDKMFIKTRAAEHVLKCIKENSCVTITGSSGVGKTATLPNVALQKLDEGYDVLMVTELADIDNYYNPDKKILFVFDDLCGNFSMDQSDVKRWNPNPFLVYKAEIDKFLEKQHHTKYCALALCVIFNKLKEKILTEDVHGESMSIIENTCEACRLNRGTSRLVLKDELDSLTNTFIKKEQKVYKILHDRIFDFFVKNYGQQMINCLMEKADSGLIKERFLLERQEDINQFITVVLQEYHQKYMNRMIDDWSKRKVQDVFSNINMKIPQFRQKIISHLNTKPLSCQRQQAHIIDDDDNVYDTALTHCWDIGDISFGLWCCNHYVNVNRCTLYGTWPIIIAIDNGHLAIVNMLLKRGADYNKC</sequence>
<feature type="repeat" description="ANK" evidence="1">
    <location>
        <begin position="338"/>
        <end position="368"/>
    </location>
</feature>
<dbReference type="Pfam" id="PF20720">
    <property type="entry name" value="nSTAND3"/>
    <property type="match status" value="1"/>
</dbReference>
<dbReference type="SUPFAM" id="SSF52540">
    <property type="entry name" value="P-loop containing nucleoside triphosphate hydrolases"/>
    <property type="match status" value="1"/>
</dbReference>
<dbReference type="InterPro" id="IPR027417">
    <property type="entry name" value="P-loop_NTPase"/>
</dbReference>
<evidence type="ECO:0000256" key="1">
    <source>
        <dbReference type="PROSITE-ProRule" id="PRU00023"/>
    </source>
</evidence>
<evidence type="ECO:0000313" key="3">
    <source>
        <dbReference type="EMBL" id="VDI83567.1"/>
    </source>
</evidence>
<dbReference type="InterPro" id="IPR049050">
    <property type="entry name" value="nSTAND3"/>
</dbReference>
<name>A0A8B6HR55_MYTGA</name>
<keyword evidence="4" id="KW-1185">Reference proteome</keyword>
<dbReference type="PROSITE" id="PS50297">
    <property type="entry name" value="ANK_REP_REGION"/>
    <property type="match status" value="1"/>
</dbReference>
<dbReference type="SUPFAM" id="SSF48403">
    <property type="entry name" value="Ankyrin repeat"/>
    <property type="match status" value="1"/>
</dbReference>
<keyword evidence="1" id="KW-0040">ANK repeat</keyword>
<dbReference type="EMBL" id="UYJE01010478">
    <property type="protein sequence ID" value="VDI83567.1"/>
    <property type="molecule type" value="Genomic_DNA"/>
</dbReference>
<protein>
    <recommendedName>
        <fullName evidence="2">Novel STAND NTPase 3 domain-containing protein</fullName>
    </recommendedName>
</protein>
<accession>A0A8B6HR55</accession>
<evidence type="ECO:0000313" key="4">
    <source>
        <dbReference type="Proteomes" id="UP000596742"/>
    </source>
</evidence>
<dbReference type="InterPro" id="IPR036770">
    <property type="entry name" value="Ankyrin_rpt-contain_sf"/>
</dbReference>
<organism evidence="3 4">
    <name type="scientific">Mytilus galloprovincialis</name>
    <name type="common">Mediterranean mussel</name>
    <dbReference type="NCBI Taxonomy" id="29158"/>
    <lineage>
        <taxon>Eukaryota</taxon>
        <taxon>Metazoa</taxon>
        <taxon>Spiralia</taxon>
        <taxon>Lophotrochozoa</taxon>
        <taxon>Mollusca</taxon>
        <taxon>Bivalvia</taxon>
        <taxon>Autobranchia</taxon>
        <taxon>Pteriomorphia</taxon>
        <taxon>Mytilida</taxon>
        <taxon>Mytiloidea</taxon>
        <taxon>Mytilidae</taxon>
        <taxon>Mytilinae</taxon>
        <taxon>Mytilus</taxon>
    </lineage>
</organism>
<dbReference type="Proteomes" id="UP000596742">
    <property type="component" value="Unassembled WGS sequence"/>
</dbReference>
<dbReference type="Gene3D" id="1.25.40.20">
    <property type="entry name" value="Ankyrin repeat-containing domain"/>
    <property type="match status" value="1"/>
</dbReference>